<evidence type="ECO:0000256" key="1">
    <source>
        <dbReference type="SAM" id="MobiDB-lite"/>
    </source>
</evidence>
<keyword evidence="3" id="KW-1185">Reference proteome</keyword>
<sequence length="126" mass="14185">MDRLGRSEWAGPTSKNRSGYNPSNKDSTRSSSGRWKGVKSLHNEEMVERRAMGLCFKCGGKYHPTLHKCPEKSLRVLILREGESVNEDGEIMSMEVSEIEEEEEAEAECKVIGVLGSMGEYRTMKI</sequence>
<dbReference type="Gramene" id="Psat03G0171200-T1">
    <property type="protein sequence ID" value="KAI5425987.1"/>
    <property type="gene ID" value="KIW84_031712"/>
</dbReference>
<evidence type="ECO:0008006" key="4">
    <source>
        <dbReference type="Google" id="ProtNLM"/>
    </source>
</evidence>
<protein>
    <recommendedName>
        <fullName evidence="4">Pentatricopeptide repeat-containing protein</fullName>
    </recommendedName>
</protein>
<feature type="compositionally biased region" description="Polar residues" evidence="1">
    <location>
        <begin position="13"/>
        <end position="33"/>
    </location>
</feature>
<evidence type="ECO:0000313" key="3">
    <source>
        <dbReference type="Proteomes" id="UP001058974"/>
    </source>
</evidence>
<gene>
    <name evidence="2" type="ORF">KIW84_031712</name>
</gene>
<proteinExistence type="predicted"/>
<comment type="caution">
    <text evidence="2">The sequence shown here is derived from an EMBL/GenBank/DDBJ whole genome shotgun (WGS) entry which is preliminary data.</text>
</comment>
<dbReference type="AlphaFoldDB" id="A0A9D4XSG8"/>
<accession>A0A9D4XSG8</accession>
<organism evidence="2 3">
    <name type="scientific">Pisum sativum</name>
    <name type="common">Garden pea</name>
    <name type="synonym">Lathyrus oleraceus</name>
    <dbReference type="NCBI Taxonomy" id="3888"/>
    <lineage>
        <taxon>Eukaryota</taxon>
        <taxon>Viridiplantae</taxon>
        <taxon>Streptophyta</taxon>
        <taxon>Embryophyta</taxon>
        <taxon>Tracheophyta</taxon>
        <taxon>Spermatophyta</taxon>
        <taxon>Magnoliopsida</taxon>
        <taxon>eudicotyledons</taxon>
        <taxon>Gunneridae</taxon>
        <taxon>Pentapetalae</taxon>
        <taxon>rosids</taxon>
        <taxon>fabids</taxon>
        <taxon>Fabales</taxon>
        <taxon>Fabaceae</taxon>
        <taxon>Papilionoideae</taxon>
        <taxon>50 kb inversion clade</taxon>
        <taxon>NPAAA clade</taxon>
        <taxon>Hologalegina</taxon>
        <taxon>IRL clade</taxon>
        <taxon>Fabeae</taxon>
        <taxon>Lathyrus</taxon>
    </lineage>
</organism>
<reference evidence="2 3" key="1">
    <citation type="journal article" date="2022" name="Nat. Genet.">
        <title>Improved pea reference genome and pan-genome highlight genomic features and evolutionary characteristics.</title>
        <authorList>
            <person name="Yang T."/>
            <person name="Liu R."/>
            <person name="Luo Y."/>
            <person name="Hu S."/>
            <person name="Wang D."/>
            <person name="Wang C."/>
            <person name="Pandey M.K."/>
            <person name="Ge S."/>
            <person name="Xu Q."/>
            <person name="Li N."/>
            <person name="Li G."/>
            <person name="Huang Y."/>
            <person name="Saxena R.K."/>
            <person name="Ji Y."/>
            <person name="Li M."/>
            <person name="Yan X."/>
            <person name="He Y."/>
            <person name="Liu Y."/>
            <person name="Wang X."/>
            <person name="Xiang C."/>
            <person name="Varshney R.K."/>
            <person name="Ding H."/>
            <person name="Gao S."/>
            <person name="Zong X."/>
        </authorList>
    </citation>
    <scope>NUCLEOTIDE SEQUENCE [LARGE SCALE GENOMIC DNA]</scope>
    <source>
        <strain evidence="2 3">cv. Zhongwan 6</strain>
    </source>
</reference>
<evidence type="ECO:0000313" key="2">
    <source>
        <dbReference type="EMBL" id="KAI5425987.1"/>
    </source>
</evidence>
<feature type="region of interest" description="Disordered" evidence="1">
    <location>
        <begin position="1"/>
        <end position="42"/>
    </location>
</feature>
<name>A0A9D4XSG8_PEA</name>
<dbReference type="EMBL" id="JAMSHJ010000003">
    <property type="protein sequence ID" value="KAI5425987.1"/>
    <property type="molecule type" value="Genomic_DNA"/>
</dbReference>
<dbReference type="Proteomes" id="UP001058974">
    <property type="component" value="Chromosome 3"/>
</dbReference>